<keyword evidence="3 4" id="KW-0648">Protein biosynthesis</keyword>
<dbReference type="PANTHER" id="PTHR43116:SF3">
    <property type="entry name" value="CLASS I PEPTIDE CHAIN RELEASE FACTOR"/>
    <property type="match status" value="1"/>
</dbReference>
<dbReference type="Gene3D" id="1.20.58.410">
    <property type="entry name" value="Release factor"/>
    <property type="match status" value="1"/>
</dbReference>
<protein>
    <recommendedName>
        <fullName evidence="4 5">Peptide chain release factor 2</fullName>
        <shortName evidence="4">RF-2</shortName>
    </recommendedName>
</protein>
<evidence type="ECO:0000256" key="3">
    <source>
        <dbReference type="ARBA" id="ARBA00022917"/>
    </source>
</evidence>
<comment type="function">
    <text evidence="4">Peptide chain release factor 2 directs the termination of translation in response to the peptide chain termination codons UGA and UAA.</text>
</comment>
<dbReference type="HOGENOM" id="CLU_036856_6_0_10"/>
<dbReference type="Gene3D" id="3.30.160.20">
    <property type="match status" value="1"/>
</dbReference>
<sequence>MQEARNTTFITQEERISLCLKEKKRGCTNCITVLNSYGGIFDIDERLKKIEELEQITAEPDFWNDQKEAHRIVKEINEHKTWTDDFQKIAADVASRQEEVEIAEELEDESLGSEIAGGIDSIEKEITALESKNMLSGKDDPGNALLTINAGAGGTEAQDWAQMLYRMYMRWAERKGYKVFMDDYQEGEGAGIKTATLEIVGPYAYGYLKAENGVHRLVRVSPFDSNARRHTSFASVYTYPEAPPDAEIDIRKEDLELSTFRSGGKGGQNVNKVETAVRIKHIPSGIVVSCQQERSQFQNRERAIKMLMAQLYKKQREEEEARKQAVEGQKMKIEWGSQIRSYVMDDRRIKDHRTNHERHDIEAVLDGDIDDFIEKYLSEFS</sequence>
<evidence type="ECO:0000256" key="5">
    <source>
        <dbReference type="NCBIfam" id="TIGR00020"/>
    </source>
</evidence>
<dbReference type="GO" id="GO:0016149">
    <property type="term" value="F:translation release factor activity, codon specific"/>
    <property type="evidence" value="ECO:0007669"/>
    <property type="project" value="UniProtKB-UniRule"/>
</dbReference>
<dbReference type="InterPro" id="IPR045853">
    <property type="entry name" value="Pep_chain_release_fac_I_sf"/>
</dbReference>
<dbReference type="PROSITE" id="PS00745">
    <property type="entry name" value="RF_PROK_I"/>
    <property type="match status" value="1"/>
</dbReference>
<proteinExistence type="inferred from homology"/>
<dbReference type="InterPro" id="IPR000352">
    <property type="entry name" value="Pep_chain_release_fac_I"/>
</dbReference>
<dbReference type="AlphaFoldDB" id="B4S3S0"/>
<evidence type="ECO:0000259" key="6">
    <source>
        <dbReference type="PROSITE" id="PS00745"/>
    </source>
</evidence>
<dbReference type="FunFam" id="3.30.160.20:FF:000004">
    <property type="entry name" value="Peptide chain release factor 1"/>
    <property type="match status" value="1"/>
</dbReference>
<evidence type="ECO:0000313" key="7">
    <source>
        <dbReference type="EMBL" id="ACF45266.1"/>
    </source>
</evidence>
<feature type="domain" description="Prokaryotic-type class I peptide chain release factors" evidence="6">
    <location>
        <begin position="261"/>
        <end position="277"/>
    </location>
</feature>
<accession>B4S3S0</accession>
<evidence type="ECO:0000256" key="2">
    <source>
        <dbReference type="ARBA" id="ARBA00022481"/>
    </source>
</evidence>
<dbReference type="HAMAP" id="MF_00094">
    <property type="entry name" value="Rel_fac_2"/>
    <property type="match status" value="1"/>
</dbReference>
<dbReference type="InterPro" id="IPR005139">
    <property type="entry name" value="PCRF"/>
</dbReference>
<dbReference type="Gene3D" id="3.30.70.1660">
    <property type="match status" value="1"/>
</dbReference>
<dbReference type="Proteomes" id="UP000002725">
    <property type="component" value="Chromosome"/>
</dbReference>
<reference evidence="7" key="1">
    <citation type="submission" date="2008-06" db="EMBL/GenBank/DDBJ databases">
        <title>Complete sequence of chromosome of Prosthecochloris aestuarii DSM 271.</title>
        <authorList>
            <consortium name="US DOE Joint Genome Institute"/>
            <person name="Lucas S."/>
            <person name="Copeland A."/>
            <person name="Lapidus A."/>
            <person name="Glavina del Rio T."/>
            <person name="Dalin E."/>
            <person name="Tice H."/>
            <person name="Bruce D."/>
            <person name="Goodwin L."/>
            <person name="Pitluck S."/>
            <person name="Schmutz J."/>
            <person name="Larimer F."/>
            <person name="Land M."/>
            <person name="Hauser L."/>
            <person name="Kyrpides N."/>
            <person name="Anderson I."/>
            <person name="Liu Z."/>
            <person name="Li T."/>
            <person name="Zhao F."/>
            <person name="Overmann J."/>
            <person name="Bryant D.A."/>
            <person name="Richardson P."/>
        </authorList>
    </citation>
    <scope>NUCLEOTIDE SEQUENCE [LARGE SCALE GENOMIC DNA]</scope>
    <source>
        <strain evidence="7">DSM 271</strain>
    </source>
</reference>
<dbReference type="SUPFAM" id="SSF75620">
    <property type="entry name" value="Release factor"/>
    <property type="match status" value="1"/>
</dbReference>
<comment type="subcellular location">
    <subcellularLocation>
        <location evidence="4">Cytoplasm</location>
    </subcellularLocation>
</comment>
<evidence type="ECO:0000313" key="8">
    <source>
        <dbReference type="Proteomes" id="UP000002725"/>
    </source>
</evidence>
<dbReference type="InterPro" id="IPR004374">
    <property type="entry name" value="PrfB"/>
</dbReference>
<comment type="PTM">
    <text evidence="4">Methylated by PrmC. Methylation increases the termination efficiency of RF2.</text>
</comment>
<dbReference type="SMART" id="SM00937">
    <property type="entry name" value="PCRF"/>
    <property type="match status" value="1"/>
</dbReference>
<dbReference type="GO" id="GO:0005737">
    <property type="term" value="C:cytoplasm"/>
    <property type="evidence" value="ECO:0007669"/>
    <property type="project" value="UniProtKB-SubCell"/>
</dbReference>
<dbReference type="KEGG" id="paa:Paes_0209"/>
<feature type="modified residue" description="N5-methylglutamine" evidence="4">
    <location>
        <position position="268"/>
    </location>
</feature>
<dbReference type="PANTHER" id="PTHR43116">
    <property type="entry name" value="PEPTIDE CHAIN RELEASE FACTOR 2"/>
    <property type="match status" value="1"/>
</dbReference>
<dbReference type="Pfam" id="PF00472">
    <property type="entry name" value="RF-1"/>
    <property type="match status" value="1"/>
</dbReference>
<comment type="similarity">
    <text evidence="1 4">Belongs to the prokaryotic/mitochondrial release factor family.</text>
</comment>
<dbReference type="EMBL" id="CP001108">
    <property type="protein sequence ID" value="ACF45266.1"/>
    <property type="molecule type" value="Genomic_DNA"/>
</dbReference>
<name>B4S3S0_PROA2</name>
<evidence type="ECO:0000256" key="1">
    <source>
        <dbReference type="ARBA" id="ARBA00010835"/>
    </source>
</evidence>
<gene>
    <name evidence="4" type="primary">prfB</name>
    <name evidence="7" type="ordered locus">Paes_0209</name>
</gene>
<organism evidence="7 8">
    <name type="scientific">Prosthecochloris aestuarii (strain DSM 271 / SK 413)</name>
    <dbReference type="NCBI Taxonomy" id="290512"/>
    <lineage>
        <taxon>Bacteria</taxon>
        <taxon>Pseudomonadati</taxon>
        <taxon>Chlorobiota</taxon>
        <taxon>Chlorobiia</taxon>
        <taxon>Chlorobiales</taxon>
        <taxon>Chlorobiaceae</taxon>
        <taxon>Prosthecochloris</taxon>
    </lineage>
</organism>
<keyword evidence="8" id="KW-1185">Reference proteome</keyword>
<keyword evidence="2 4" id="KW-0488">Methylation</keyword>
<evidence type="ECO:0000256" key="4">
    <source>
        <dbReference type="HAMAP-Rule" id="MF_00094"/>
    </source>
</evidence>
<dbReference type="NCBIfam" id="TIGR00020">
    <property type="entry name" value="prfB"/>
    <property type="match status" value="1"/>
</dbReference>
<dbReference type="STRING" id="290512.Paes_0209"/>
<dbReference type="Pfam" id="PF03462">
    <property type="entry name" value="PCRF"/>
    <property type="match status" value="1"/>
</dbReference>
<dbReference type="eggNOG" id="COG1186">
    <property type="taxonomic scope" value="Bacteria"/>
</dbReference>
<keyword evidence="4" id="KW-0963">Cytoplasm</keyword>